<dbReference type="CDD" id="cd19757">
    <property type="entry name" value="Bbox1"/>
    <property type="match status" value="1"/>
</dbReference>
<dbReference type="SUPFAM" id="SSF57845">
    <property type="entry name" value="B-box zinc-binding domain"/>
    <property type="match status" value="1"/>
</dbReference>
<dbReference type="PANTHER" id="PTHR25462:SF296">
    <property type="entry name" value="MEIOTIC P26, ISOFORM F"/>
    <property type="match status" value="1"/>
</dbReference>
<evidence type="ECO:0000313" key="2">
    <source>
        <dbReference type="EMBL" id="KAL3837650.1"/>
    </source>
</evidence>
<evidence type="ECO:0000313" key="3">
    <source>
        <dbReference type="Proteomes" id="UP001634394"/>
    </source>
</evidence>
<keyword evidence="1" id="KW-0175">Coiled coil</keyword>
<sequence length="624" mass="70659">MHTFCQNCLQDYISTKAKQEEELTYIACPICRKPSCPSSQNQPTSVWATLFPLNTILQSIMKGNKVRLDPPCDICNAGGTMRTAQGLCTTCNERMCDDCLSLHRRQKVSRNHAIITGDEFVGNPQCIMKFAEGFNCPDHNTEEIKFYCVDHGISCCGMCCILNHRNCDHVSDLKKALPSLLKEIDPGEIMNRFNKLQIHVETLAEANKSNVSLLESQVKDIANSIRELRTELNSVLDEVEKRVQMEGDKLYKEEMIRTQEENKKCQSLISAIRNSHTLMEAVKQYGNDTQIFIMAEKMRAQITSYYDEIREKYGQTEFISLQLNITKRFSALLSLPHDALAKLVAMKEKTCLDLTELKWPVSKLLFQKTETLKLKYAHENVPRYSSAIYLPSGQVMLADSGDNSQVCLLDSSCSYKTSYTISERPWNICAIGEDEVAVNAPWEHIILFLSVKDDAITFTRSIRTKYECPGLACTRNGDLIVCGSTHYDDAYWSIISVQGKEMSYHRFPYNVLTNCFIAVDSSNTCVYIAVESGLFCSDLKGKERFMYSSEDMKNPCGVALDCQDNVYVVGNQSQNIHQISPDGFLMRTISIITKNPFSICFNSAGNQCIMTSSESDQLHVYHLW</sequence>
<reference evidence="2 3" key="1">
    <citation type="submission" date="2024-11" db="EMBL/GenBank/DDBJ databases">
        <title>Chromosome-level genome assembly of the freshwater bivalve Anodonta woodiana.</title>
        <authorList>
            <person name="Chen X."/>
        </authorList>
    </citation>
    <scope>NUCLEOTIDE SEQUENCE [LARGE SCALE GENOMIC DNA]</scope>
    <source>
        <strain evidence="2">MN2024</strain>
        <tissue evidence="2">Gills</tissue>
    </source>
</reference>
<dbReference type="PANTHER" id="PTHR25462">
    <property type="entry name" value="BONUS, ISOFORM C-RELATED"/>
    <property type="match status" value="1"/>
</dbReference>
<dbReference type="SUPFAM" id="SSF57850">
    <property type="entry name" value="RING/U-box"/>
    <property type="match status" value="1"/>
</dbReference>
<dbReference type="Gene3D" id="3.30.40.10">
    <property type="entry name" value="Zinc/RING finger domain, C3HC4 (zinc finger)"/>
    <property type="match status" value="1"/>
</dbReference>
<comment type="caution">
    <text evidence="2">The sequence shown here is derived from an EMBL/GenBank/DDBJ whole genome shotgun (WGS) entry which is preliminary data.</text>
</comment>
<dbReference type="InterPro" id="IPR047153">
    <property type="entry name" value="TRIM45/56/19-like"/>
</dbReference>
<gene>
    <name evidence="2" type="ORF">ACJMK2_022996</name>
</gene>
<feature type="coiled-coil region" evidence="1">
    <location>
        <begin position="211"/>
        <end position="242"/>
    </location>
</feature>
<keyword evidence="3" id="KW-1185">Reference proteome</keyword>
<dbReference type="SUPFAM" id="SSF101898">
    <property type="entry name" value="NHL repeat"/>
    <property type="match status" value="1"/>
</dbReference>
<name>A0ABD3TKW1_SINWO</name>
<protein>
    <submittedName>
        <fullName evidence="2">Uncharacterized protein</fullName>
    </submittedName>
</protein>
<dbReference type="CDD" id="cd19756">
    <property type="entry name" value="Bbox2"/>
    <property type="match status" value="1"/>
</dbReference>
<organism evidence="2 3">
    <name type="scientific">Sinanodonta woodiana</name>
    <name type="common">Chinese pond mussel</name>
    <name type="synonym">Anodonta woodiana</name>
    <dbReference type="NCBI Taxonomy" id="1069815"/>
    <lineage>
        <taxon>Eukaryota</taxon>
        <taxon>Metazoa</taxon>
        <taxon>Spiralia</taxon>
        <taxon>Lophotrochozoa</taxon>
        <taxon>Mollusca</taxon>
        <taxon>Bivalvia</taxon>
        <taxon>Autobranchia</taxon>
        <taxon>Heteroconchia</taxon>
        <taxon>Palaeoheterodonta</taxon>
        <taxon>Unionida</taxon>
        <taxon>Unionoidea</taxon>
        <taxon>Unionidae</taxon>
        <taxon>Unioninae</taxon>
        <taxon>Sinanodonta</taxon>
    </lineage>
</organism>
<dbReference type="Gene3D" id="3.30.160.60">
    <property type="entry name" value="Classic Zinc Finger"/>
    <property type="match status" value="1"/>
</dbReference>
<dbReference type="Proteomes" id="UP001634394">
    <property type="component" value="Unassembled WGS sequence"/>
</dbReference>
<proteinExistence type="predicted"/>
<accession>A0ABD3TKW1</accession>
<dbReference type="EMBL" id="JBJQND010000018">
    <property type="protein sequence ID" value="KAL3837650.1"/>
    <property type="molecule type" value="Genomic_DNA"/>
</dbReference>
<dbReference type="InterPro" id="IPR013083">
    <property type="entry name" value="Znf_RING/FYVE/PHD"/>
</dbReference>
<dbReference type="Gene3D" id="2.120.10.30">
    <property type="entry name" value="TolB, C-terminal domain"/>
    <property type="match status" value="1"/>
</dbReference>
<dbReference type="InterPro" id="IPR011042">
    <property type="entry name" value="6-blade_b-propeller_TolB-like"/>
</dbReference>
<evidence type="ECO:0000256" key="1">
    <source>
        <dbReference type="SAM" id="Coils"/>
    </source>
</evidence>
<dbReference type="AlphaFoldDB" id="A0ABD3TKW1"/>